<dbReference type="SUPFAM" id="SSF55729">
    <property type="entry name" value="Acyl-CoA N-acyltransferases (Nat)"/>
    <property type="match status" value="1"/>
</dbReference>
<proteinExistence type="predicted"/>
<dbReference type="Gene3D" id="3.40.630.30">
    <property type="match status" value="1"/>
</dbReference>
<evidence type="ECO:0000313" key="5">
    <source>
        <dbReference type="Proteomes" id="UP000192536"/>
    </source>
</evidence>
<feature type="domain" description="N-acetyltransferase" evidence="3">
    <location>
        <begin position="3"/>
        <end position="167"/>
    </location>
</feature>
<keyword evidence="5" id="KW-1185">Reference proteome</keyword>
<dbReference type="Proteomes" id="UP000192536">
    <property type="component" value="Unassembled WGS sequence"/>
</dbReference>
<evidence type="ECO:0000259" key="3">
    <source>
        <dbReference type="PROSITE" id="PS51186"/>
    </source>
</evidence>
<keyword evidence="2" id="KW-0012">Acyltransferase</keyword>
<dbReference type="InterPro" id="IPR050832">
    <property type="entry name" value="Bact_Acetyltransf"/>
</dbReference>
<dbReference type="CDD" id="cd04301">
    <property type="entry name" value="NAT_SF"/>
    <property type="match status" value="1"/>
</dbReference>
<evidence type="ECO:0000256" key="1">
    <source>
        <dbReference type="ARBA" id="ARBA00022679"/>
    </source>
</evidence>
<reference evidence="4 5" key="1">
    <citation type="journal article" date="2017" name="Int. J. Syst. Evol. Microbiol.">
        <title>Rouxiella badensis sp. nov. and Rouxiella silvae sp. nov. isolated from peat bog soil in Germany and emendation of the genus description.</title>
        <authorList>
            <person name="Le Fleche-Mateos A."/>
            <person name="Kugler J.H."/>
            <person name="Hansen S.H."/>
            <person name="Syldatk C."/>
            <person name="Hausmann R."/>
            <person name="Lomprez F."/>
            <person name="Vandenbogaert M."/>
            <person name="Manuguerra J.C."/>
            <person name="Grimont P.A."/>
        </authorList>
    </citation>
    <scope>NUCLEOTIDE SEQUENCE [LARGE SCALE GENOMIC DNA]</scope>
    <source>
        <strain evidence="4 5">DSM 100043</strain>
    </source>
</reference>
<evidence type="ECO:0000313" key="4">
    <source>
        <dbReference type="EMBL" id="ORJ26231.1"/>
    </source>
</evidence>
<dbReference type="InterPro" id="IPR016181">
    <property type="entry name" value="Acyl_CoA_acyltransferase"/>
</dbReference>
<dbReference type="InterPro" id="IPR000182">
    <property type="entry name" value="GNAT_dom"/>
</dbReference>
<dbReference type="STRING" id="1646377.BS640_06560"/>
<comment type="caution">
    <text evidence="4">The sequence shown here is derived from an EMBL/GenBank/DDBJ whole genome shotgun (WGS) entry which is preliminary data.</text>
</comment>
<dbReference type="GO" id="GO:0016747">
    <property type="term" value="F:acyltransferase activity, transferring groups other than amino-acyl groups"/>
    <property type="evidence" value="ECO:0007669"/>
    <property type="project" value="InterPro"/>
</dbReference>
<dbReference type="Pfam" id="PF00583">
    <property type="entry name" value="Acetyltransf_1"/>
    <property type="match status" value="1"/>
</dbReference>
<dbReference type="RefSeq" id="WP_017490541.1">
    <property type="nucleotide sequence ID" value="NZ_JAJGAQ010000001.1"/>
</dbReference>
<evidence type="ECO:0000256" key="2">
    <source>
        <dbReference type="ARBA" id="ARBA00023315"/>
    </source>
</evidence>
<dbReference type="PROSITE" id="PS51186">
    <property type="entry name" value="GNAT"/>
    <property type="match status" value="1"/>
</dbReference>
<dbReference type="EMBL" id="MRWE01000008">
    <property type="protein sequence ID" value="ORJ26231.1"/>
    <property type="molecule type" value="Genomic_DNA"/>
</dbReference>
<name>A0A1X0WHN4_9GAMM</name>
<dbReference type="PANTHER" id="PTHR43877">
    <property type="entry name" value="AMINOALKYLPHOSPHONATE N-ACETYLTRANSFERASE-RELATED-RELATED"/>
    <property type="match status" value="1"/>
</dbReference>
<dbReference type="AlphaFoldDB" id="A0A1X0WHN4"/>
<protein>
    <recommendedName>
        <fullName evidence="3">N-acetyltransferase domain-containing protein</fullName>
    </recommendedName>
</protein>
<sequence>MSAIVRLATLKDAAAISHLAVATFHLACPKSTPAEDVRNYIETNLQIECFENLLTSPSRKLHVIEVDGRIIGYSMLSLEPESVGIPEADGIAELTRCYVLAEFHGAGYAQKLVSETLHSIEGHVRLLVNEENGRAIKFYTTHGFTPVGAAYFYVGQDKHRDHVMVRF</sequence>
<keyword evidence="1" id="KW-0808">Transferase</keyword>
<gene>
    <name evidence="4" type="ORF">BS640_06560</name>
</gene>
<organism evidence="4 5">
    <name type="scientific">Rouxiella badensis</name>
    <dbReference type="NCBI Taxonomy" id="1646377"/>
    <lineage>
        <taxon>Bacteria</taxon>
        <taxon>Pseudomonadati</taxon>
        <taxon>Pseudomonadota</taxon>
        <taxon>Gammaproteobacteria</taxon>
        <taxon>Enterobacterales</taxon>
        <taxon>Yersiniaceae</taxon>
        <taxon>Rouxiella</taxon>
    </lineage>
</organism>
<accession>A0A1X0WHN4</accession>